<dbReference type="GO" id="GO:0042602">
    <property type="term" value="F:riboflavin reductase (NADPH) activity"/>
    <property type="evidence" value="ECO:0007669"/>
    <property type="project" value="TreeGrafter"/>
</dbReference>
<dbReference type="SUPFAM" id="SSF50475">
    <property type="entry name" value="FMN-binding split barrel"/>
    <property type="match status" value="1"/>
</dbReference>
<dbReference type="InterPro" id="IPR002563">
    <property type="entry name" value="Flavin_Rdtase-like_dom"/>
</dbReference>
<evidence type="ECO:0000256" key="1">
    <source>
        <dbReference type="ARBA" id="ARBA00008898"/>
    </source>
</evidence>
<dbReference type="InterPro" id="IPR050268">
    <property type="entry name" value="NADH-dep_flavin_reductase"/>
</dbReference>
<comment type="caution">
    <text evidence="4">The sequence shown here is derived from an EMBL/GenBank/DDBJ whole genome shotgun (WGS) entry which is preliminary data.</text>
</comment>
<sequence>MIEPGIYKEVMGSFPSGVTVVTTLDADGEIVGITASAFSALSIDPALVLFCPNYGSDTYPILRDSKQFAIHLLCSDQQAEAYAFAKKGKEKAKGIEWRLSELGNPLLTKATAIIECELWREYDGGDHAIIVGAVKNLILPEQEVTPMVYHRGKLGALPEIAG</sequence>
<dbReference type="RefSeq" id="WP_045209940.1">
    <property type="nucleotide sequence ID" value="NZ_JACHLI010000004.1"/>
</dbReference>
<organism evidence="4 5">
    <name type="scientific">Pseudomonas nitroreducens</name>
    <dbReference type="NCBI Taxonomy" id="46680"/>
    <lineage>
        <taxon>Bacteria</taxon>
        <taxon>Pseudomonadati</taxon>
        <taxon>Pseudomonadota</taxon>
        <taxon>Gammaproteobacteria</taxon>
        <taxon>Pseudomonadales</taxon>
        <taxon>Pseudomonadaceae</taxon>
        <taxon>Pseudomonas</taxon>
    </lineage>
</organism>
<proteinExistence type="inferred from homology"/>
<protein>
    <submittedName>
        <fullName evidence="4">Flavin reductase (DIM6/NTAB) family NADH-FMN oxidoreductase RutF</fullName>
    </submittedName>
</protein>
<dbReference type="SMART" id="SM00903">
    <property type="entry name" value="Flavin_Reduct"/>
    <property type="match status" value="1"/>
</dbReference>
<evidence type="ECO:0000313" key="4">
    <source>
        <dbReference type="EMBL" id="MBB4862820.1"/>
    </source>
</evidence>
<dbReference type="PANTHER" id="PTHR30466">
    <property type="entry name" value="FLAVIN REDUCTASE"/>
    <property type="match status" value="1"/>
</dbReference>
<dbReference type="AlphaFoldDB" id="A0A7W7P0W8"/>
<evidence type="ECO:0000313" key="5">
    <source>
        <dbReference type="Proteomes" id="UP000566995"/>
    </source>
</evidence>
<keyword evidence="2" id="KW-0560">Oxidoreductase</keyword>
<dbReference type="GO" id="GO:0010181">
    <property type="term" value="F:FMN binding"/>
    <property type="evidence" value="ECO:0007669"/>
    <property type="project" value="InterPro"/>
</dbReference>
<dbReference type="Proteomes" id="UP000566995">
    <property type="component" value="Unassembled WGS sequence"/>
</dbReference>
<gene>
    <name evidence="4" type="ORF">HNP46_001664</name>
</gene>
<comment type="similarity">
    <text evidence="1">Belongs to the non-flavoprotein flavin reductase family.</text>
</comment>
<feature type="domain" description="Flavin reductase like" evidence="3">
    <location>
        <begin position="11"/>
        <end position="156"/>
    </location>
</feature>
<reference evidence="4 5" key="1">
    <citation type="submission" date="2020-08" db="EMBL/GenBank/DDBJ databases">
        <title>Functional genomics of gut bacteria from endangered species of beetles.</title>
        <authorList>
            <person name="Carlos-Shanley C."/>
        </authorList>
    </citation>
    <scope>NUCLEOTIDE SEQUENCE [LARGE SCALE GENOMIC DNA]</scope>
    <source>
        <strain evidence="4 5">S00179</strain>
    </source>
</reference>
<evidence type="ECO:0000259" key="3">
    <source>
        <dbReference type="SMART" id="SM00903"/>
    </source>
</evidence>
<dbReference type="EMBL" id="JACHLI010000004">
    <property type="protein sequence ID" value="MBB4862820.1"/>
    <property type="molecule type" value="Genomic_DNA"/>
</dbReference>
<dbReference type="InterPro" id="IPR012349">
    <property type="entry name" value="Split_barrel_FMN-bd"/>
</dbReference>
<accession>A0A7W7P0W8</accession>
<dbReference type="Pfam" id="PF01613">
    <property type="entry name" value="Flavin_Reduct"/>
    <property type="match status" value="1"/>
</dbReference>
<dbReference type="Gene3D" id="2.30.110.10">
    <property type="entry name" value="Electron Transport, Fmn-binding Protein, Chain A"/>
    <property type="match status" value="1"/>
</dbReference>
<evidence type="ECO:0000256" key="2">
    <source>
        <dbReference type="ARBA" id="ARBA00023002"/>
    </source>
</evidence>
<dbReference type="PANTHER" id="PTHR30466:SF11">
    <property type="entry name" value="FLAVIN-DEPENDENT MONOOXYGENASE, REDUCTASE SUBUNIT HSAB"/>
    <property type="match status" value="1"/>
</dbReference>
<name>A0A7W7P0W8_PSENT</name>